<accession>A0A0F9RVZ2</accession>
<sequence>MPTPQEWQQRAEQWVPAFMAEHPTITNADILFDQMRESDMYVPRVYVRDEWRSRKDEGRYMDIVEMMSDADMIPKGWMRKTSLNYKEKMIWKVSIVGELTEGGVAVDRTVTIEAGENMQIGPVLDVAWGYAFQYGINLFDAPPTIKIVEAMYA</sequence>
<reference evidence="1" key="1">
    <citation type="journal article" date="2015" name="Nature">
        <title>Complex archaea that bridge the gap between prokaryotes and eukaryotes.</title>
        <authorList>
            <person name="Spang A."/>
            <person name="Saw J.H."/>
            <person name="Jorgensen S.L."/>
            <person name="Zaremba-Niedzwiedzka K."/>
            <person name="Martijn J."/>
            <person name="Lind A.E."/>
            <person name="van Eijk R."/>
            <person name="Schleper C."/>
            <person name="Guy L."/>
            <person name="Ettema T.J."/>
        </authorList>
    </citation>
    <scope>NUCLEOTIDE SEQUENCE</scope>
</reference>
<organism evidence="1">
    <name type="scientific">marine sediment metagenome</name>
    <dbReference type="NCBI Taxonomy" id="412755"/>
    <lineage>
        <taxon>unclassified sequences</taxon>
        <taxon>metagenomes</taxon>
        <taxon>ecological metagenomes</taxon>
    </lineage>
</organism>
<evidence type="ECO:0000313" key="1">
    <source>
        <dbReference type="EMBL" id="KKN29041.1"/>
    </source>
</evidence>
<dbReference type="AlphaFoldDB" id="A0A0F9RVZ2"/>
<comment type="caution">
    <text evidence="1">The sequence shown here is derived from an EMBL/GenBank/DDBJ whole genome shotgun (WGS) entry which is preliminary data.</text>
</comment>
<protein>
    <submittedName>
        <fullName evidence="1">Uncharacterized protein</fullName>
    </submittedName>
</protein>
<dbReference type="EMBL" id="LAZR01002514">
    <property type="protein sequence ID" value="KKN29041.1"/>
    <property type="molecule type" value="Genomic_DNA"/>
</dbReference>
<name>A0A0F9RVZ2_9ZZZZ</name>
<gene>
    <name evidence="1" type="ORF">LCGC14_0847970</name>
</gene>
<proteinExistence type="predicted"/>